<evidence type="ECO:0000313" key="1">
    <source>
        <dbReference type="EMBL" id="GBM90996.1"/>
    </source>
</evidence>
<gene>
    <name evidence="1" type="ORF">AVEN_265651_1</name>
</gene>
<reference evidence="1 2" key="1">
    <citation type="journal article" date="2019" name="Sci. Rep.">
        <title>Orb-weaving spider Araneus ventricosus genome elucidates the spidroin gene catalogue.</title>
        <authorList>
            <person name="Kono N."/>
            <person name="Nakamura H."/>
            <person name="Ohtoshi R."/>
            <person name="Moran D.A.P."/>
            <person name="Shinohara A."/>
            <person name="Yoshida Y."/>
            <person name="Fujiwara M."/>
            <person name="Mori M."/>
            <person name="Tomita M."/>
            <person name="Arakawa K."/>
        </authorList>
    </citation>
    <scope>NUCLEOTIDE SEQUENCE [LARGE SCALE GENOMIC DNA]</scope>
</reference>
<proteinExistence type="predicted"/>
<organism evidence="1 2">
    <name type="scientific">Araneus ventricosus</name>
    <name type="common">Orbweaver spider</name>
    <name type="synonym">Epeira ventricosa</name>
    <dbReference type="NCBI Taxonomy" id="182803"/>
    <lineage>
        <taxon>Eukaryota</taxon>
        <taxon>Metazoa</taxon>
        <taxon>Ecdysozoa</taxon>
        <taxon>Arthropoda</taxon>
        <taxon>Chelicerata</taxon>
        <taxon>Arachnida</taxon>
        <taxon>Araneae</taxon>
        <taxon>Araneomorphae</taxon>
        <taxon>Entelegynae</taxon>
        <taxon>Araneoidea</taxon>
        <taxon>Araneidae</taxon>
        <taxon>Araneus</taxon>
    </lineage>
</organism>
<dbReference type="Proteomes" id="UP000499080">
    <property type="component" value="Unassembled WGS sequence"/>
</dbReference>
<name>A0A4Y2JPD3_ARAVE</name>
<accession>A0A4Y2JPD3</accession>
<dbReference type="AlphaFoldDB" id="A0A4Y2JPD3"/>
<evidence type="ECO:0000313" key="2">
    <source>
        <dbReference type="Proteomes" id="UP000499080"/>
    </source>
</evidence>
<keyword evidence="2" id="KW-1185">Reference proteome</keyword>
<dbReference type="EMBL" id="BGPR01111060">
    <property type="protein sequence ID" value="GBM90996.1"/>
    <property type="molecule type" value="Genomic_DNA"/>
</dbReference>
<comment type="caution">
    <text evidence="1">The sequence shown here is derived from an EMBL/GenBank/DDBJ whole genome shotgun (WGS) entry which is preliminary data.</text>
</comment>
<sequence length="117" mass="13325">MYSIHSNHFLIYQLGHASRTSLAHLSPGVTTSRENRINSDHPMMVKFDPSPNMKSAGRQRNAYHSTTAKKFNFYRNSSIEKNNNSGKVVCFLTGSRLPSFLTWNIFVVVISFKVDSR</sequence>
<protein>
    <submittedName>
        <fullName evidence="1">Uncharacterized protein</fullName>
    </submittedName>
</protein>